<accession>A0A7W9A183</accession>
<sequence length="155" mass="17939">MYVFDTSPLSTLFKNYYRARFPSLWNRFDGLVGDGHIVSTREVLREVDDGPVESLRVWAADRSEFFHIPNASEGAFVAEIYRVAHFQQNIEQRKLLKGGRNADPFIVAKAASEGRCVVTMELYKDNAAKIPNICRHFRVDCLTLEEFMEREGWQF</sequence>
<evidence type="ECO:0000313" key="1">
    <source>
        <dbReference type="EMBL" id="MBB5659553.1"/>
    </source>
</evidence>
<dbReference type="RefSeq" id="WP_123286546.1">
    <property type="nucleotide sequence ID" value="NZ_JACIJB010000001.1"/>
</dbReference>
<dbReference type="EMBL" id="JACIJB010000001">
    <property type="protein sequence ID" value="MBB5659553.1"/>
    <property type="molecule type" value="Genomic_DNA"/>
</dbReference>
<evidence type="ECO:0008006" key="3">
    <source>
        <dbReference type="Google" id="ProtNLM"/>
    </source>
</evidence>
<dbReference type="OrthoDB" id="338425at2"/>
<organism evidence="1 2">
    <name type="scientific">Brevundimonas halotolerans</name>
    <dbReference type="NCBI Taxonomy" id="69670"/>
    <lineage>
        <taxon>Bacteria</taxon>
        <taxon>Pseudomonadati</taxon>
        <taxon>Pseudomonadota</taxon>
        <taxon>Alphaproteobacteria</taxon>
        <taxon>Caulobacterales</taxon>
        <taxon>Caulobacteraceae</taxon>
        <taxon>Brevundimonas</taxon>
    </lineage>
</organism>
<dbReference type="AlphaFoldDB" id="A0A7W9A183"/>
<proteinExistence type="predicted"/>
<reference evidence="1 2" key="1">
    <citation type="submission" date="2020-08" db="EMBL/GenBank/DDBJ databases">
        <title>Genomic Encyclopedia of Type Strains, Phase IV (KMG-IV): sequencing the most valuable type-strain genomes for metagenomic binning, comparative biology and taxonomic classification.</title>
        <authorList>
            <person name="Goeker M."/>
        </authorList>
    </citation>
    <scope>NUCLEOTIDE SEQUENCE [LARGE SCALE GENOMIC DNA]</scope>
    <source>
        <strain evidence="1 2">DSM 24448</strain>
    </source>
</reference>
<gene>
    <name evidence="1" type="ORF">FHS65_000271</name>
</gene>
<comment type="caution">
    <text evidence="1">The sequence shown here is derived from an EMBL/GenBank/DDBJ whole genome shotgun (WGS) entry which is preliminary data.</text>
</comment>
<dbReference type="Pfam" id="PF14367">
    <property type="entry name" value="DUF4411"/>
    <property type="match status" value="1"/>
</dbReference>
<evidence type="ECO:0000313" key="2">
    <source>
        <dbReference type="Proteomes" id="UP000548978"/>
    </source>
</evidence>
<dbReference type="Proteomes" id="UP000548978">
    <property type="component" value="Unassembled WGS sequence"/>
</dbReference>
<dbReference type="CDD" id="cd18711">
    <property type="entry name" value="PIN_VapC-like_DUF411"/>
    <property type="match status" value="1"/>
</dbReference>
<keyword evidence="2" id="KW-1185">Reference proteome</keyword>
<dbReference type="PIRSF" id="PIRSF008505">
    <property type="entry name" value="UCP008505"/>
    <property type="match status" value="1"/>
</dbReference>
<protein>
    <recommendedName>
        <fullName evidence="3">DUF4411 family protein</fullName>
    </recommendedName>
</protein>
<name>A0A7W9A183_9CAUL</name>
<dbReference type="InterPro" id="IPR016541">
    <property type="entry name" value="UCP008505"/>
</dbReference>